<reference evidence="4" key="1">
    <citation type="submission" date="2023-11" db="EMBL/GenBank/DDBJ databases">
        <authorList>
            <person name="De Vega J J."/>
            <person name="De Vega J J."/>
        </authorList>
    </citation>
    <scope>NUCLEOTIDE SEQUENCE</scope>
</reference>
<dbReference type="GO" id="GO:0003700">
    <property type="term" value="F:DNA-binding transcription factor activity"/>
    <property type="evidence" value="ECO:0007669"/>
    <property type="project" value="InterPro"/>
</dbReference>
<evidence type="ECO:0000313" key="5">
    <source>
        <dbReference type="Proteomes" id="UP001295794"/>
    </source>
</evidence>
<evidence type="ECO:0000259" key="3">
    <source>
        <dbReference type="PROSITE" id="PS50073"/>
    </source>
</evidence>
<dbReference type="GO" id="GO:0005507">
    <property type="term" value="F:copper ion binding"/>
    <property type="evidence" value="ECO:0007669"/>
    <property type="project" value="InterPro"/>
</dbReference>
<gene>
    <name evidence="4" type="ORF">MYCIT1_LOCUS29005</name>
</gene>
<dbReference type="EMBL" id="CAVNYO010000434">
    <property type="protein sequence ID" value="CAK5279174.1"/>
    <property type="molecule type" value="Genomic_DNA"/>
</dbReference>
<sequence length="625" mass="70419">MGTRNTPNTRATPSRDMNTHEGLGRDKLLGTGPFEWEKVSTTDARNFLVAKGFCAEDAPEVLDMNTIALALLRVANIPKLSALAADSLKMTALLLEGINTRPQEKMAADIEEIRQMIEQRPHDETTHPVDRHDIDSLVTQAIQHQYEGIQTIANKLQEQMGALENQISAMTSNKNDTRRPASTQRRVYEPMNHGLPTPYSSYADAARLGAEPIPAKLRADLAFAKARDNQVTLRSSNANEPAVWADLTEKEALAKVKIAIDAAKREDEEEGLLQDNEPTAVGVTKTRAGALVIYMANKYQAEWLRDHGTMKRFLEAFGGMVKHAKRYHMVIIQFVPVTFDPESTDELRDIETNNGLPPNAIGHARYVKPRERHSPNQRFAHVIMGTDTKDQANRILKHGICIEGKKVYARKLLTEPTRCMKCQLYNTGHMARDCPLTRDICARCAGEHRTSDCTKGDDKRECANCKTKGRPHKGHGAADRSCPTFTDHLQASLQRNPDAKYRYYPVEDDPSSWTLTREVQDEAPRDDHNTKIQEPTRFRTGLPSQTAAFTADYMRGNIQRGRQPRQTLNQQPDGMRQATLSFANHWSNTRETTTDWASEMDREYNAYQSPERDDATRTGTQKTVE</sequence>
<protein>
    <recommendedName>
        <fullName evidence="3">Copper-fist domain-containing protein</fullName>
    </recommendedName>
</protein>
<evidence type="ECO:0000256" key="2">
    <source>
        <dbReference type="SAM" id="MobiDB-lite"/>
    </source>
</evidence>
<feature type="domain" description="Copper-fist" evidence="3">
    <location>
        <begin position="441"/>
        <end position="472"/>
    </location>
</feature>
<keyword evidence="1" id="KW-0175">Coiled coil</keyword>
<name>A0AAD2K4Z2_9AGAR</name>
<feature type="compositionally biased region" description="Polar residues" evidence="2">
    <location>
        <begin position="1"/>
        <end position="16"/>
    </location>
</feature>
<proteinExistence type="predicted"/>
<evidence type="ECO:0000256" key="1">
    <source>
        <dbReference type="SAM" id="Coils"/>
    </source>
</evidence>
<dbReference type="InterPro" id="IPR001083">
    <property type="entry name" value="Cu_fist_DNA-bd_dom"/>
</dbReference>
<dbReference type="Proteomes" id="UP001295794">
    <property type="component" value="Unassembled WGS sequence"/>
</dbReference>
<feature type="coiled-coil region" evidence="1">
    <location>
        <begin position="146"/>
        <end position="173"/>
    </location>
</feature>
<keyword evidence="5" id="KW-1185">Reference proteome</keyword>
<feature type="region of interest" description="Disordered" evidence="2">
    <location>
        <begin position="581"/>
        <end position="625"/>
    </location>
</feature>
<feature type="compositionally biased region" description="Basic and acidic residues" evidence="2">
    <location>
        <begin position="17"/>
        <end position="26"/>
    </location>
</feature>
<feature type="region of interest" description="Disordered" evidence="2">
    <location>
        <begin position="1"/>
        <end position="26"/>
    </location>
</feature>
<evidence type="ECO:0000313" key="4">
    <source>
        <dbReference type="EMBL" id="CAK5279174.1"/>
    </source>
</evidence>
<feature type="compositionally biased region" description="Basic and acidic residues" evidence="2">
    <location>
        <begin position="599"/>
        <end position="616"/>
    </location>
</feature>
<organism evidence="4 5">
    <name type="scientific">Mycena citricolor</name>
    <dbReference type="NCBI Taxonomy" id="2018698"/>
    <lineage>
        <taxon>Eukaryota</taxon>
        <taxon>Fungi</taxon>
        <taxon>Dikarya</taxon>
        <taxon>Basidiomycota</taxon>
        <taxon>Agaricomycotina</taxon>
        <taxon>Agaricomycetes</taxon>
        <taxon>Agaricomycetidae</taxon>
        <taxon>Agaricales</taxon>
        <taxon>Marasmiineae</taxon>
        <taxon>Mycenaceae</taxon>
        <taxon>Mycena</taxon>
    </lineage>
</organism>
<accession>A0AAD2K4Z2</accession>
<dbReference type="PROSITE" id="PS50073">
    <property type="entry name" value="COPPER_FIST_2"/>
    <property type="match status" value="1"/>
</dbReference>
<dbReference type="AlphaFoldDB" id="A0AAD2K4Z2"/>
<feature type="compositionally biased region" description="Polar residues" evidence="2">
    <location>
        <begin position="581"/>
        <end position="596"/>
    </location>
</feature>
<comment type="caution">
    <text evidence="4">The sequence shown here is derived from an EMBL/GenBank/DDBJ whole genome shotgun (WGS) entry which is preliminary data.</text>
</comment>
<dbReference type="GO" id="GO:0003677">
    <property type="term" value="F:DNA binding"/>
    <property type="evidence" value="ECO:0007669"/>
    <property type="project" value="InterPro"/>
</dbReference>